<dbReference type="InterPro" id="IPR036318">
    <property type="entry name" value="FAD-bd_PCMH-like_sf"/>
</dbReference>
<dbReference type="Gene3D" id="3.30.465.10">
    <property type="match status" value="1"/>
</dbReference>
<evidence type="ECO:0000256" key="2">
    <source>
        <dbReference type="ARBA" id="ARBA00008000"/>
    </source>
</evidence>
<evidence type="ECO:0000313" key="14">
    <source>
        <dbReference type="EMBL" id="QYL15595.1"/>
    </source>
</evidence>
<dbReference type="InterPro" id="IPR016171">
    <property type="entry name" value="Vanillyl_alc_oxidase_C-sub2"/>
</dbReference>
<dbReference type="PROSITE" id="PS51379">
    <property type="entry name" value="4FE4S_FER_2"/>
    <property type="match status" value="1"/>
</dbReference>
<dbReference type="EC" id="1.1.2.4" evidence="10"/>
<dbReference type="SUPFAM" id="SSF56176">
    <property type="entry name" value="FAD-binding/transporter-associated domain-like"/>
    <property type="match status" value="1"/>
</dbReference>
<dbReference type="Gene3D" id="1.10.45.10">
    <property type="entry name" value="Vanillyl-alcohol Oxidase, Chain A, domain 4"/>
    <property type="match status" value="1"/>
</dbReference>
<dbReference type="SUPFAM" id="SSF46548">
    <property type="entry name" value="alpha-helical ferredoxin"/>
    <property type="match status" value="1"/>
</dbReference>
<evidence type="ECO:0000259" key="13">
    <source>
        <dbReference type="PROSITE" id="PS51387"/>
    </source>
</evidence>
<dbReference type="InterPro" id="IPR016169">
    <property type="entry name" value="FAD-bd_PCMH_sub2"/>
</dbReference>
<evidence type="ECO:0000256" key="8">
    <source>
        <dbReference type="ARBA" id="ARBA00023004"/>
    </source>
</evidence>
<dbReference type="Gene3D" id="3.30.70.2740">
    <property type="match status" value="1"/>
</dbReference>
<keyword evidence="3" id="KW-0285">Flavoprotein</keyword>
<feature type="domain" description="FAD-binding PCMH-type" evidence="13">
    <location>
        <begin position="75"/>
        <end position="303"/>
    </location>
</feature>
<keyword evidence="6" id="KW-0809">Transit peptide</keyword>
<evidence type="ECO:0000313" key="15">
    <source>
        <dbReference type="Proteomes" id="UP000825367"/>
    </source>
</evidence>
<dbReference type="PANTHER" id="PTHR11748">
    <property type="entry name" value="D-LACTATE DEHYDROGENASE"/>
    <property type="match status" value="1"/>
</dbReference>
<dbReference type="InterPro" id="IPR017896">
    <property type="entry name" value="4Fe4S_Fe-S-bd"/>
</dbReference>
<sequence length="984" mass="105357">MRPDGDPAPSASLTDGPGTRAPSVPLDRARSLSAPSATRAQGNPGLLADLERIAPGGVSDRASARLRHAHDASHYLLVPQAVVTPQRAEDIAGIVRVAAHHGVSVAFRSGGTSLSGQAGTDGLLLDTRRHFRSIEVLDDGARVRVQPGATVRQVNNRLRPYRRKLGPDPASESACTVGGVIANNSSGMLCGTRANTYQTIESAILVLTSGTVVNTADRDADDQLRHREPDIYRGLTELRDRVRNNERSRRIIEKLFALKNTMGYGVNAFVDFDSPVDLLLHLAVGSEGTLVFVAEAVFRTVPDPKFAATSLLLFPDLDAATGVLPTLVDSGLDVIELLDSTSLRVAQANPASTADLRELEVSSHAALLVEHHDSDELRLVERVAGTQSAIVASDVLDTPSFTRDAATRGSLWGIRKGLYATVASARPAGASPLLEDIAVPVAQLLPTCTALTALFAQHNYRDNVIFGHAKDGNIHFVVNEDFSSAAGLDRYLNFTEDMVELVLAHGGTLKAEHGTGRLMAPYVARQYGDELWQVMRDLKNLMDPKNVLNPGVLITDDPRAHVRHLKTTPPVEEEVDKCVDCGYCEPVCPSKDLTTTPRQRIALRREIRRAHQLGNDALAAELEHDYEYDATQTCAVDSLCQLACPVDIDTGALTRRLRSRQHTSVSRAAWSTLAKHWDVATRAAGHALTAAKALPNAAPVILSTAGRALIGTDAVPRWSVDLPRGGTRRQPKSASDPVAVYFPACLSTMFGAAECSTGVHDAFLALCERAGIAVTIPGEIASLCCATPWKSKGFDRGQQHMHTKVASALQAATKAGALPVVVDAASCTEGLQTLLNDDGLTVIDATTFVEQTVLAHLPTPVRVDSLAVHRTCSTARLGIDPTIRRLASVIADEVIDPTEWACCGFAGDRGLLHPELTAAATAAEAEEIGRHAPRAYASVNRTCEIAMTRATGAPYVHILELLEHATRQTTSAPTLIEDDHPPHN</sequence>
<evidence type="ECO:0000256" key="7">
    <source>
        <dbReference type="ARBA" id="ARBA00023002"/>
    </source>
</evidence>
<protein>
    <recommendedName>
        <fullName evidence="10">D-lactate dehydrogenase (cytochrome)</fullName>
        <ecNumber evidence="10">1.1.2.4</ecNumber>
    </recommendedName>
</protein>
<evidence type="ECO:0000256" key="9">
    <source>
        <dbReference type="ARBA" id="ARBA00023014"/>
    </source>
</evidence>
<feature type="region of interest" description="Disordered" evidence="11">
    <location>
        <begin position="1"/>
        <end position="45"/>
    </location>
</feature>
<dbReference type="InterPro" id="IPR004017">
    <property type="entry name" value="Cys_rich_dom"/>
</dbReference>
<dbReference type="SUPFAM" id="SSF55103">
    <property type="entry name" value="FAD-linked oxidases, C-terminal domain"/>
    <property type="match status" value="1"/>
</dbReference>
<dbReference type="InterPro" id="IPR006094">
    <property type="entry name" value="Oxid_FAD_bind_N"/>
</dbReference>
<dbReference type="Proteomes" id="UP000825367">
    <property type="component" value="Chromosome"/>
</dbReference>
<dbReference type="RefSeq" id="WP_220045735.1">
    <property type="nucleotide sequence ID" value="NZ_BAAAVX010000083.1"/>
</dbReference>
<organism evidence="14 15">
    <name type="scientific">Mycolicibacterium pallens</name>
    <dbReference type="NCBI Taxonomy" id="370524"/>
    <lineage>
        <taxon>Bacteria</taxon>
        <taxon>Bacillati</taxon>
        <taxon>Actinomycetota</taxon>
        <taxon>Actinomycetes</taxon>
        <taxon>Mycobacteriales</taxon>
        <taxon>Mycobacteriaceae</taxon>
        <taxon>Mycolicibacterium</taxon>
    </lineage>
</organism>
<accession>A0ABX8VCU5</accession>
<keyword evidence="15" id="KW-1185">Reference proteome</keyword>
<evidence type="ECO:0000259" key="12">
    <source>
        <dbReference type="PROSITE" id="PS51379"/>
    </source>
</evidence>
<reference evidence="14 15" key="1">
    <citation type="submission" date="2021-07" db="EMBL/GenBank/DDBJ databases">
        <title>Whole genome sequencing of non-tuberculosis mycobacteria type-strains.</title>
        <authorList>
            <person name="Igarashi Y."/>
            <person name="Osugi A."/>
            <person name="Mitarai S."/>
        </authorList>
    </citation>
    <scope>NUCLEOTIDE SEQUENCE [LARGE SCALE GENOMIC DNA]</scope>
    <source>
        <strain evidence="14 15">JCM 16370</strain>
    </source>
</reference>
<gene>
    <name evidence="14" type="ORF">K0O64_21205</name>
</gene>
<dbReference type="InterPro" id="IPR009051">
    <property type="entry name" value="Helical_ferredxn"/>
</dbReference>
<evidence type="ECO:0000256" key="5">
    <source>
        <dbReference type="ARBA" id="ARBA00022827"/>
    </source>
</evidence>
<keyword evidence="9" id="KW-0411">Iron-sulfur</keyword>
<dbReference type="InterPro" id="IPR016167">
    <property type="entry name" value="FAD-bd_PCMH_sub1"/>
</dbReference>
<dbReference type="Pfam" id="PF02913">
    <property type="entry name" value="FAD-oxidase_C"/>
    <property type="match status" value="1"/>
</dbReference>
<dbReference type="Gene3D" id="3.30.43.10">
    <property type="entry name" value="Uridine Diphospho-n-acetylenolpyruvylglucosamine Reductase, domain 2"/>
    <property type="match status" value="1"/>
</dbReference>
<dbReference type="Pfam" id="PF01565">
    <property type="entry name" value="FAD_binding_4"/>
    <property type="match status" value="1"/>
</dbReference>
<comment type="similarity">
    <text evidence="2">Belongs to the FAD-binding oxidoreductase/transferase type 4 family.</text>
</comment>
<dbReference type="PROSITE" id="PS00198">
    <property type="entry name" value="4FE4S_FER_1"/>
    <property type="match status" value="1"/>
</dbReference>
<keyword evidence="4" id="KW-0479">Metal-binding</keyword>
<dbReference type="InterPro" id="IPR004113">
    <property type="entry name" value="FAD-bd_oxidored_4_C"/>
</dbReference>
<dbReference type="Pfam" id="PF02754">
    <property type="entry name" value="CCG"/>
    <property type="match status" value="2"/>
</dbReference>
<dbReference type="InterPro" id="IPR016164">
    <property type="entry name" value="FAD-linked_Oxase-like_C"/>
</dbReference>
<dbReference type="PROSITE" id="PS51387">
    <property type="entry name" value="FAD_PCMH"/>
    <property type="match status" value="1"/>
</dbReference>
<dbReference type="Gene3D" id="1.10.1060.10">
    <property type="entry name" value="Alpha-helical ferredoxin"/>
    <property type="match status" value="1"/>
</dbReference>
<dbReference type="EMBL" id="CP080333">
    <property type="protein sequence ID" value="QYL15595.1"/>
    <property type="molecule type" value="Genomic_DNA"/>
</dbReference>
<keyword evidence="8" id="KW-0408">Iron</keyword>
<keyword evidence="7" id="KW-0560">Oxidoreductase</keyword>
<evidence type="ECO:0000256" key="1">
    <source>
        <dbReference type="ARBA" id="ARBA00001974"/>
    </source>
</evidence>
<comment type="cofactor">
    <cofactor evidence="1">
        <name>FAD</name>
        <dbReference type="ChEBI" id="CHEBI:57692"/>
    </cofactor>
</comment>
<dbReference type="PANTHER" id="PTHR11748:SF111">
    <property type="entry name" value="D-LACTATE DEHYDROGENASE, MITOCHONDRIAL-RELATED"/>
    <property type="match status" value="1"/>
</dbReference>
<evidence type="ECO:0000256" key="4">
    <source>
        <dbReference type="ARBA" id="ARBA00022723"/>
    </source>
</evidence>
<evidence type="ECO:0000256" key="6">
    <source>
        <dbReference type="ARBA" id="ARBA00022946"/>
    </source>
</evidence>
<proteinExistence type="inferred from homology"/>
<feature type="domain" description="4Fe-4S ferredoxin-type" evidence="12">
    <location>
        <begin position="568"/>
        <end position="598"/>
    </location>
</feature>
<evidence type="ECO:0000256" key="10">
    <source>
        <dbReference type="ARBA" id="ARBA00038897"/>
    </source>
</evidence>
<dbReference type="Pfam" id="PF13183">
    <property type="entry name" value="Fer4_8"/>
    <property type="match status" value="1"/>
</dbReference>
<dbReference type="InterPro" id="IPR016166">
    <property type="entry name" value="FAD-bd_PCMH"/>
</dbReference>
<name>A0ABX8VCU5_9MYCO</name>
<keyword evidence="5" id="KW-0274">FAD</keyword>
<evidence type="ECO:0000256" key="11">
    <source>
        <dbReference type="SAM" id="MobiDB-lite"/>
    </source>
</evidence>
<dbReference type="InterPro" id="IPR017900">
    <property type="entry name" value="4Fe4S_Fe_S_CS"/>
</dbReference>
<evidence type="ECO:0000256" key="3">
    <source>
        <dbReference type="ARBA" id="ARBA00022630"/>
    </source>
</evidence>